<comment type="caution">
    <text evidence="4">The sequence shown here is derived from an EMBL/GenBank/DDBJ whole genome shotgun (WGS) entry which is preliminary data.</text>
</comment>
<proteinExistence type="inferred from homology"/>
<dbReference type="InterPro" id="IPR023631">
    <property type="entry name" value="Amidase_dom"/>
</dbReference>
<dbReference type="GO" id="GO:0016787">
    <property type="term" value="F:hydrolase activity"/>
    <property type="evidence" value="ECO:0007669"/>
    <property type="project" value="UniProtKB-KW"/>
</dbReference>
<evidence type="ECO:0000256" key="1">
    <source>
        <dbReference type="ARBA" id="ARBA00009199"/>
    </source>
</evidence>
<name>A0A9P9KCR2_FUSSL</name>
<dbReference type="InterPro" id="IPR036928">
    <property type="entry name" value="AS_sf"/>
</dbReference>
<reference evidence="4" key="1">
    <citation type="journal article" date="2021" name="Nat. Commun.">
        <title>Genetic determinants of endophytism in the Arabidopsis root mycobiome.</title>
        <authorList>
            <person name="Mesny F."/>
            <person name="Miyauchi S."/>
            <person name="Thiergart T."/>
            <person name="Pickel B."/>
            <person name="Atanasova L."/>
            <person name="Karlsson M."/>
            <person name="Huettel B."/>
            <person name="Barry K.W."/>
            <person name="Haridas S."/>
            <person name="Chen C."/>
            <person name="Bauer D."/>
            <person name="Andreopoulos W."/>
            <person name="Pangilinan J."/>
            <person name="LaButti K."/>
            <person name="Riley R."/>
            <person name="Lipzen A."/>
            <person name="Clum A."/>
            <person name="Drula E."/>
            <person name="Henrissat B."/>
            <person name="Kohler A."/>
            <person name="Grigoriev I.V."/>
            <person name="Martin F.M."/>
            <person name="Hacquard S."/>
        </authorList>
    </citation>
    <scope>NUCLEOTIDE SEQUENCE</scope>
    <source>
        <strain evidence="4">FSSC 5 MPI-SDFR-AT-0091</strain>
    </source>
</reference>
<gene>
    <name evidence="4" type="ORF">B0J15DRAFT_400661</name>
</gene>
<keyword evidence="2" id="KW-0378">Hydrolase</keyword>
<evidence type="ECO:0000313" key="5">
    <source>
        <dbReference type="Proteomes" id="UP000736672"/>
    </source>
</evidence>
<dbReference type="PANTHER" id="PTHR46072:SF4">
    <property type="entry name" value="AMIDASE C550.07-RELATED"/>
    <property type="match status" value="1"/>
</dbReference>
<keyword evidence="5" id="KW-1185">Reference proteome</keyword>
<dbReference type="Pfam" id="PF01425">
    <property type="entry name" value="Amidase"/>
    <property type="match status" value="1"/>
</dbReference>
<protein>
    <submittedName>
        <fullName evidence="4">Amidase signature domain-containing protein</fullName>
    </submittedName>
</protein>
<sequence length="111" mass="12426">RPVDAILCPVGPGCAPPHDQARHWNYTSQGNLLEHPAISFPVTRVDTGLDVPNDGYVPMNKLDRFNRHLYTAAERYVDAPVSLQLVTRRYGDEICIALLREIEAVLKRGTC</sequence>
<organism evidence="4 5">
    <name type="scientific">Fusarium solani</name>
    <name type="common">Filamentous fungus</name>
    <dbReference type="NCBI Taxonomy" id="169388"/>
    <lineage>
        <taxon>Eukaryota</taxon>
        <taxon>Fungi</taxon>
        <taxon>Dikarya</taxon>
        <taxon>Ascomycota</taxon>
        <taxon>Pezizomycotina</taxon>
        <taxon>Sordariomycetes</taxon>
        <taxon>Hypocreomycetidae</taxon>
        <taxon>Hypocreales</taxon>
        <taxon>Nectriaceae</taxon>
        <taxon>Fusarium</taxon>
        <taxon>Fusarium solani species complex</taxon>
    </lineage>
</organism>
<evidence type="ECO:0000256" key="2">
    <source>
        <dbReference type="ARBA" id="ARBA00022801"/>
    </source>
</evidence>
<accession>A0A9P9KCR2</accession>
<evidence type="ECO:0000313" key="4">
    <source>
        <dbReference type="EMBL" id="KAH7248249.1"/>
    </source>
</evidence>
<dbReference type="OrthoDB" id="6428749at2759"/>
<dbReference type="PANTHER" id="PTHR46072">
    <property type="entry name" value="AMIDASE-RELATED-RELATED"/>
    <property type="match status" value="1"/>
</dbReference>
<evidence type="ECO:0000259" key="3">
    <source>
        <dbReference type="Pfam" id="PF01425"/>
    </source>
</evidence>
<comment type="similarity">
    <text evidence="1">Belongs to the amidase family.</text>
</comment>
<dbReference type="SUPFAM" id="SSF75304">
    <property type="entry name" value="Amidase signature (AS) enzymes"/>
    <property type="match status" value="1"/>
</dbReference>
<dbReference type="Gene3D" id="3.90.1300.10">
    <property type="entry name" value="Amidase signature (AS) domain"/>
    <property type="match status" value="1"/>
</dbReference>
<dbReference type="AlphaFoldDB" id="A0A9P9KCR2"/>
<dbReference type="Proteomes" id="UP000736672">
    <property type="component" value="Unassembled WGS sequence"/>
</dbReference>
<dbReference type="EMBL" id="JAGTJS010000014">
    <property type="protein sequence ID" value="KAH7248249.1"/>
    <property type="molecule type" value="Genomic_DNA"/>
</dbReference>
<feature type="domain" description="Amidase" evidence="3">
    <location>
        <begin position="3"/>
        <end position="95"/>
    </location>
</feature>
<feature type="non-terminal residue" evidence="4">
    <location>
        <position position="1"/>
    </location>
</feature>